<keyword evidence="15" id="KW-1185">Reference proteome</keyword>
<evidence type="ECO:0000256" key="13">
    <source>
        <dbReference type="SAM" id="Coils"/>
    </source>
</evidence>
<evidence type="ECO:0000256" key="10">
    <source>
        <dbReference type="ARBA" id="ARBA00031306"/>
    </source>
</evidence>
<sequence length="306" mass="33191">MTEPSSFTQQQFRVMGGPASLTLRHIAPMRERAEDACNEVRAELDRLEAKYSRYVEGSVISEINRNAGSGTVTTVDDETRGLLHVCSRLHEQSDGLFDPTAGTLNTVWNLQSGQIDVPERLPTLLNRIGWHKVNISADGVYLPEATTSLDLGGVVKEYAVDLAVKLLRQRGFNDAIVELAGDVFASGTNDHDMPWRIGVADPSQPDKPVTTIELKDAALTSSGSYQRFFTHKGVRYSHFLNPKTGYPVAGAISVSVVGENALMAGAVATIACLKGSESAKAWLLAADLPWLIINEFGQLEGPLANR</sequence>
<dbReference type="GO" id="GO:0016740">
    <property type="term" value="F:transferase activity"/>
    <property type="evidence" value="ECO:0007669"/>
    <property type="project" value="UniProtKB-KW"/>
</dbReference>
<accession>A0ABY6Q552</accession>
<feature type="coiled-coil region" evidence="13">
    <location>
        <begin position="30"/>
        <end position="57"/>
    </location>
</feature>
<dbReference type="PANTHER" id="PTHR30040">
    <property type="entry name" value="THIAMINE BIOSYNTHESIS LIPOPROTEIN APBE"/>
    <property type="match status" value="1"/>
</dbReference>
<evidence type="ECO:0000256" key="7">
    <source>
        <dbReference type="ARBA" id="ARBA00022723"/>
    </source>
</evidence>
<organism evidence="14 15">
    <name type="scientific">Candidatus Paraluminiphilus aquimaris</name>
    <dbReference type="NCBI Taxonomy" id="2518994"/>
    <lineage>
        <taxon>Bacteria</taxon>
        <taxon>Pseudomonadati</taxon>
        <taxon>Pseudomonadota</taxon>
        <taxon>Gammaproteobacteria</taxon>
        <taxon>Cellvibrionales</taxon>
        <taxon>Halieaceae</taxon>
        <taxon>Candidatus Paraluminiphilus</taxon>
    </lineage>
</organism>
<evidence type="ECO:0000256" key="1">
    <source>
        <dbReference type="ARBA" id="ARBA00001946"/>
    </source>
</evidence>
<name>A0ABY6Q552_9GAMM</name>
<dbReference type="RefSeq" id="WP_279242992.1">
    <property type="nucleotide sequence ID" value="NZ_CP036501.1"/>
</dbReference>
<evidence type="ECO:0000313" key="14">
    <source>
        <dbReference type="EMBL" id="UZP74184.1"/>
    </source>
</evidence>
<reference evidence="14 15" key="1">
    <citation type="submission" date="2019-02" db="EMBL/GenBank/DDBJ databases">
        <title>Halieaceae_genomes.</title>
        <authorList>
            <person name="Li S.-H."/>
        </authorList>
    </citation>
    <scope>NUCLEOTIDE SEQUENCE [LARGE SCALE GENOMIC DNA]</scope>
    <source>
        <strain evidence="14 15">JH123</strain>
    </source>
</reference>
<dbReference type="InterPro" id="IPR003374">
    <property type="entry name" value="ApbE-like_sf"/>
</dbReference>
<dbReference type="Pfam" id="PF02424">
    <property type="entry name" value="ApbE"/>
    <property type="match status" value="1"/>
</dbReference>
<comment type="catalytic activity">
    <reaction evidence="11 12">
        <text>L-threonyl-[protein] + FAD = FMN-L-threonyl-[protein] + AMP + H(+)</text>
        <dbReference type="Rhea" id="RHEA:36847"/>
        <dbReference type="Rhea" id="RHEA-COMP:11060"/>
        <dbReference type="Rhea" id="RHEA-COMP:11061"/>
        <dbReference type="ChEBI" id="CHEBI:15378"/>
        <dbReference type="ChEBI" id="CHEBI:30013"/>
        <dbReference type="ChEBI" id="CHEBI:57692"/>
        <dbReference type="ChEBI" id="CHEBI:74257"/>
        <dbReference type="ChEBI" id="CHEBI:456215"/>
        <dbReference type="EC" id="2.7.1.180"/>
    </reaction>
</comment>
<comment type="similarity">
    <text evidence="2 12">Belongs to the ApbE family.</text>
</comment>
<comment type="cofactor">
    <cofactor evidence="1">
        <name>Mg(2+)</name>
        <dbReference type="ChEBI" id="CHEBI:18420"/>
    </cofactor>
</comment>
<evidence type="ECO:0000256" key="3">
    <source>
        <dbReference type="ARBA" id="ARBA00011955"/>
    </source>
</evidence>
<protein>
    <recommendedName>
        <fullName evidence="4 12">FAD:protein FMN transferase</fullName>
        <ecNumber evidence="3 12">2.7.1.180</ecNumber>
    </recommendedName>
    <alternativeName>
        <fullName evidence="10 12">Flavin transferase</fullName>
    </alternativeName>
</protein>
<keyword evidence="8 12" id="KW-0274">FAD</keyword>
<dbReference type="SUPFAM" id="SSF143631">
    <property type="entry name" value="ApbE-like"/>
    <property type="match status" value="1"/>
</dbReference>
<dbReference type="EMBL" id="CP036501">
    <property type="protein sequence ID" value="UZP74184.1"/>
    <property type="molecule type" value="Genomic_DNA"/>
</dbReference>
<dbReference type="PANTHER" id="PTHR30040:SF2">
    <property type="entry name" value="FAD:PROTEIN FMN TRANSFERASE"/>
    <property type="match status" value="1"/>
</dbReference>
<evidence type="ECO:0000256" key="8">
    <source>
        <dbReference type="ARBA" id="ARBA00022827"/>
    </source>
</evidence>
<dbReference type="EC" id="2.7.1.180" evidence="3 12"/>
<evidence type="ECO:0000313" key="15">
    <source>
        <dbReference type="Proteomes" id="UP001317963"/>
    </source>
</evidence>
<dbReference type="Proteomes" id="UP001317963">
    <property type="component" value="Chromosome"/>
</dbReference>
<keyword evidence="5 12" id="KW-0285">Flavoprotein</keyword>
<keyword evidence="7 12" id="KW-0479">Metal-binding</keyword>
<evidence type="ECO:0000256" key="2">
    <source>
        <dbReference type="ARBA" id="ARBA00008282"/>
    </source>
</evidence>
<evidence type="ECO:0000256" key="6">
    <source>
        <dbReference type="ARBA" id="ARBA00022679"/>
    </source>
</evidence>
<evidence type="ECO:0000256" key="12">
    <source>
        <dbReference type="PIRNR" id="PIRNR006268"/>
    </source>
</evidence>
<evidence type="ECO:0000256" key="11">
    <source>
        <dbReference type="ARBA" id="ARBA00048540"/>
    </source>
</evidence>
<keyword evidence="9 12" id="KW-0460">Magnesium</keyword>
<keyword evidence="6 12" id="KW-0808">Transferase</keyword>
<dbReference type="InterPro" id="IPR024932">
    <property type="entry name" value="ApbE"/>
</dbReference>
<keyword evidence="13" id="KW-0175">Coiled coil</keyword>
<dbReference type="PIRSF" id="PIRSF006268">
    <property type="entry name" value="ApbE"/>
    <property type="match status" value="1"/>
</dbReference>
<gene>
    <name evidence="14" type="ORF">E0F26_05245</name>
</gene>
<proteinExistence type="inferred from homology"/>
<evidence type="ECO:0000256" key="4">
    <source>
        <dbReference type="ARBA" id="ARBA00016337"/>
    </source>
</evidence>
<dbReference type="Gene3D" id="3.10.520.10">
    <property type="entry name" value="ApbE-like domains"/>
    <property type="match status" value="1"/>
</dbReference>
<evidence type="ECO:0000256" key="9">
    <source>
        <dbReference type="ARBA" id="ARBA00022842"/>
    </source>
</evidence>
<evidence type="ECO:0000256" key="5">
    <source>
        <dbReference type="ARBA" id="ARBA00022630"/>
    </source>
</evidence>